<sequence length="262" mass="28119">MIKITPLQILIIALVLMGTGIQELHAQRKSELLATIDSLQNQLRIANDSIATARASERASQAQAQSYENQVNELKDANATLLKNLGSFAEVSNKNTAALTKALSSLEEREAELKNIVDTFSTHDSTIIALLSDAKRTLGPDTKIAVGSGSLVITAGLETLFGSDTGVEVVDASKPWLEGVANLLKAYPQFSATIEGLSMTGEISMAANQATAVMNHFQQGLGIEATRLSARGRDGNFSEGINILLHPDHKGFYSQVRSEIQR</sequence>
<feature type="coiled-coil region" evidence="1">
    <location>
        <begin position="29"/>
        <end position="84"/>
    </location>
</feature>
<dbReference type="STRING" id="400055.SAMN04490243_1965"/>
<dbReference type="InterPro" id="IPR036737">
    <property type="entry name" value="OmpA-like_sf"/>
</dbReference>
<dbReference type="OrthoDB" id="1427661at2"/>
<keyword evidence="3" id="KW-1185">Reference proteome</keyword>
<accession>A0A1I6GZX7</accession>
<dbReference type="Gene3D" id="1.10.287.1490">
    <property type="match status" value="1"/>
</dbReference>
<dbReference type="Proteomes" id="UP000199534">
    <property type="component" value="Unassembled WGS sequence"/>
</dbReference>
<evidence type="ECO:0008006" key="4">
    <source>
        <dbReference type="Google" id="ProtNLM"/>
    </source>
</evidence>
<keyword evidence="1" id="KW-0175">Coiled coil</keyword>
<name>A0A1I6GZX7_9FLAO</name>
<protein>
    <recommendedName>
        <fullName evidence="4">OmpA family protein</fullName>
    </recommendedName>
</protein>
<proteinExistence type="predicted"/>
<dbReference type="RefSeq" id="WP_092982425.1">
    <property type="nucleotide sequence ID" value="NZ_FOYQ01000002.1"/>
</dbReference>
<reference evidence="2 3" key="1">
    <citation type="submission" date="2016-10" db="EMBL/GenBank/DDBJ databases">
        <authorList>
            <person name="de Groot N.N."/>
        </authorList>
    </citation>
    <scope>NUCLEOTIDE SEQUENCE [LARGE SCALE GENOMIC DNA]</scope>
    <source>
        <strain evidence="2 3">DSM 21019</strain>
    </source>
</reference>
<dbReference type="EMBL" id="FOYQ01000002">
    <property type="protein sequence ID" value="SFR47748.1"/>
    <property type="molecule type" value="Genomic_DNA"/>
</dbReference>
<dbReference type="SUPFAM" id="SSF103088">
    <property type="entry name" value="OmpA-like"/>
    <property type="match status" value="1"/>
</dbReference>
<gene>
    <name evidence="2" type="ORF">SAMN04490243_1965</name>
</gene>
<organism evidence="2 3">
    <name type="scientific">Robiginitalea myxolifaciens</name>
    <dbReference type="NCBI Taxonomy" id="400055"/>
    <lineage>
        <taxon>Bacteria</taxon>
        <taxon>Pseudomonadati</taxon>
        <taxon>Bacteroidota</taxon>
        <taxon>Flavobacteriia</taxon>
        <taxon>Flavobacteriales</taxon>
        <taxon>Flavobacteriaceae</taxon>
        <taxon>Robiginitalea</taxon>
    </lineage>
</organism>
<evidence type="ECO:0000313" key="3">
    <source>
        <dbReference type="Proteomes" id="UP000199534"/>
    </source>
</evidence>
<evidence type="ECO:0000256" key="1">
    <source>
        <dbReference type="SAM" id="Coils"/>
    </source>
</evidence>
<evidence type="ECO:0000313" key="2">
    <source>
        <dbReference type="EMBL" id="SFR47748.1"/>
    </source>
</evidence>
<dbReference type="AlphaFoldDB" id="A0A1I6GZX7"/>